<proteinExistence type="predicted"/>
<evidence type="ECO:0008006" key="3">
    <source>
        <dbReference type="Google" id="ProtNLM"/>
    </source>
</evidence>
<dbReference type="EMBL" id="CP012333">
    <property type="protein sequence ID" value="AKU94309.1"/>
    <property type="molecule type" value="Genomic_DNA"/>
</dbReference>
<protein>
    <recommendedName>
        <fullName evidence="3">Outer membrane protein beta-barrel domain-containing protein</fullName>
    </recommendedName>
</protein>
<dbReference type="AlphaFoldDB" id="A0A0K1PMG8"/>
<reference evidence="1 2" key="1">
    <citation type="submission" date="2015-08" db="EMBL/GenBank/DDBJ databases">
        <authorList>
            <person name="Babu N.S."/>
            <person name="Beckwith C.J."/>
            <person name="Beseler K.G."/>
            <person name="Brison A."/>
            <person name="Carone J.V."/>
            <person name="Caskin T.P."/>
            <person name="Diamond M."/>
            <person name="Durham M.E."/>
            <person name="Foxe J.M."/>
            <person name="Go M."/>
            <person name="Henderson B.A."/>
            <person name="Jones I.B."/>
            <person name="McGettigan J.A."/>
            <person name="Micheletti S.J."/>
            <person name="Nasrallah M.E."/>
            <person name="Ortiz D."/>
            <person name="Piller C.R."/>
            <person name="Privatt S.R."/>
            <person name="Schneider S.L."/>
            <person name="Sharp S."/>
            <person name="Smith T.C."/>
            <person name="Stanton J.D."/>
            <person name="Ullery H.E."/>
            <person name="Wilson R.J."/>
            <person name="Serrano M.G."/>
            <person name="Buck G."/>
            <person name="Lee V."/>
            <person name="Wang Y."/>
            <person name="Carvalho R."/>
            <person name="Voegtly L."/>
            <person name="Shi R."/>
            <person name="Duckworth R."/>
            <person name="Johnson A."/>
            <person name="Loviza R."/>
            <person name="Walstead R."/>
            <person name="Shah Z."/>
            <person name="Kiflezghi M."/>
            <person name="Wade K."/>
            <person name="Ball S.L."/>
            <person name="Bradley K.W."/>
            <person name="Asai D.J."/>
            <person name="Bowman C.A."/>
            <person name="Russell D.A."/>
            <person name="Pope W.H."/>
            <person name="Jacobs-Sera D."/>
            <person name="Hendrix R.W."/>
            <person name="Hatfull G.F."/>
        </authorList>
    </citation>
    <scope>NUCLEOTIDE SEQUENCE [LARGE SCALE GENOMIC DNA]</scope>
    <source>
        <strain evidence="1 2">DSM 27648</strain>
    </source>
</reference>
<accession>A0A0K1PMG8</accession>
<evidence type="ECO:0000313" key="2">
    <source>
        <dbReference type="Proteomes" id="UP000064967"/>
    </source>
</evidence>
<evidence type="ECO:0000313" key="1">
    <source>
        <dbReference type="EMBL" id="AKU94309.1"/>
    </source>
</evidence>
<dbReference type="Proteomes" id="UP000064967">
    <property type="component" value="Chromosome"/>
</dbReference>
<dbReference type="KEGG" id="llu:AKJ09_00973"/>
<organism evidence="1 2">
    <name type="scientific">Labilithrix luteola</name>
    <dbReference type="NCBI Taxonomy" id="1391654"/>
    <lineage>
        <taxon>Bacteria</taxon>
        <taxon>Pseudomonadati</taxon>
        <taxon>Myxococcota</taxon>
        <taxon>Polyangia</taxon>
        <taxon>Polyangiales</taxon>
        <taxon>Labilitrichaceae</taxon>
        <taxon>Labilithrix</taxon>
    </lineage>
</organism>
<gene>
    <name evidence="1" type="ORF">AKJ09_00973</name>
</gene>
<name>A0A0K1PMG8_9BACT</name>
<sequence length="159" mass="17094">MDLATTDLWPIGGDAFVDLHRLTGLRTSFRLTFQAIAASREIEGSRAHFFWGYLIPSACPARAVVGAFDFAPCAGIALGMLSATPEQGPNGVSFLRAWIAPRVSGRLGLALGKGFAIEAEVGLEVPLVRGRFVFGDEVAYEVPAVMATFGLGLRYDFRQ</sequence>
<keyword evidence="2" id="KW-1185">Reference proteome</keyword>